<feature type="region of interest" description="Disordered" evidence="1">
    <location>
        <begin position="206"/>
        <end position="241"/>
    </location>
</feature>
<evidence type="ECO:0000313" key="4">
    <source>
        <dbReference type="Proteomes" id="UP000186922"/>
    </source>
</evidence>
<dbReference type="InterPro" id="IPR032350">
    <property type="entry name" value="Nbr1_FW"/>
</dbReference>
<dbReference type="Pfam" id="PF16158">
    <property type="entry name" value="N_BRCA1_IG"/>
    <property type="match status" value="1"/>
</dbReference>
<dbReference type="InterPro" id="IPR013783">
    <property type="entry name" value="Ig-like_fold"/>
</dbReference>
<reference evidence="3 4" key="1">
    <citation type="journal article" date="2016" name="Nat. Commun.">
        <title>Extremotolerant tardigrade genome and improved radiotolerance of human cultured cells by tardigrade-unique protein.</title>
        <authorList>
            <person name="Hashimoto T."/>
            <person name="Horikawa D.D."/>
            <person name="Saito Y."/>
            <person name="Kuwahara H."/>
            <person name="Kozuka-Hata H."/>
            <person name="Shin-I T."/>
            <person name="Minakuchi Y."/>
            <person name="Ohishi K."/>
            <person name="Motoyama A."/>
            <person name="Aizu T."/>
            <person name="Enomoto A."/>
            <person name="Kondo K."/>
            <person name="Tanaka S."/>
            <person name="Hara Y."/>
            <person name="Koshikawa S."/>
            <person name="Sagara H."/>
            <person name="Miura T."/>
            <person name="Yokobori S."/>
            <person name="Miyagawa K."/>
            <person name="Suzuki Y."/>
            <person name="Kubo T."/>
            <person name="Oyama M."/>
            <person name="Kohara Y."/>
            <person name="Fujiyama A."/>
            <person name="Arakawa K."/>
            <person name="Katayama T."/>
            <person name="Toyoda A."/>
            <person name="Kunieda T."/>
        </authorList>
    </citation>
    <scope>NUCLEOTIDE SEQUENCE [LARGE SCALE GENOMIC DNA]</scope>
    <source>
        <strain evidence="3 4">YOKOZUNA-1</strain>
    </source>
</reference>
<dbReference type="GO" id="GO:0000407">
    <property type="term" value="C:phagophore assembly site"/>
    <property type="evidence" value="ECO:0007669"/>
    <property type="project" value="TreeGrafter"/>
</dbReference>
<sequence length="241" mass="26517">MDVDDLEQNLLSAFSGLNTNDKDDLVVRFQNLIGQAISRPTCEFFLDMSNWNLQQAVCSYYDLEANSENLPQMSFVQDVTIGEGESVPPKTKFVKTWKIQNPGWETWPPGCVLKFTGNGAQMTHVDRISLPSLKSSETFDASIEMESPEMPGIYQGQWRMCTPTGVYCGETIWVILQVDSNGLLSLTQQMSSLPLGMGDMNMSKPAAFGSTKNPFASSSPAAFPGNNSPNDDNGNGMDEAW</sequence>
<dbReference type="CDD" id="cd14349">
    <property type="entry name" value="UBA_CF106"/>
    <property type="match status" value="1"/>
</dbReference>
<dbReference type="SUPFAM" id="SSF46934">
    <property type="entry name" value="UBA-like"/>
    <property type="match status" value="1"/>
</dbReference>
<keyword evidence="4" id="KW-1185">Reference proteome</keyword>
<evidence type="ECO:0000259" key="2">
    <source>
        <dbReference type="Pfam" id="PF16158"/>
    </source>
</evidence>
<accession>A0A1D1UFI2</accession>
<dbReference type="Gene3D" id="1.10.8.10">
    <property type="entry name" value="DNA helicase RuvA subunit, C-terminal domain"/>
    <property type="match status" value="1"/>
</dbReference>
<evidence type="ECO:0000256" key="1">
    <source>
        <dbReference type="SAM" id="MobiDB-lite"/>
    </source>
</evidence>
<dbReference type="AlphaFoldDB" id="A0A1D1UFI2"/>
<proteinExistence type="predicted"/>
<dbReference type="CDD" id="cd14947">
    <property type="entry name" value="NBR1_like"/>
    <property type="match status" value="1"/>
</dbReference>
<dbReference type="GO" id="GO:0016236">
    <property type="term" value="P:macroautophagy"/>
    <property type="evidence" value="ECO:0007669"/>
    <property type="project" value="TreeGrafter"/>
</dbReference>
<name>A0A1D1UFI2_RAMVA</name>
<feature type="compositionally biased region" description="Low complexity" evidence="1">
    <location>
        <begin position="224"/>
        <end position="241"/>
    </location>
</feature>
<dbReference type="OrthoDB" id="661148at2759"/>
<organism evidence="3 4">
    <name type="scientific">Ramazzottius varieornatus</name>
    <name type="common">Water bear</name>
    <name type="synonym">Tardigrade</name>
    <dbReference type="NCBI Taxonomy" id="947166"/>
    <lineage>
        <taxon>Eukaryota</taxon>
        <taxon>Metazoa</taxon>
        <taxon>Ecdysozoa</taxon>
        <taxon>Tardigrada</taxon>
        <taxon>Eutardigrada</taxon>
        <taxon>Parachela</taxon>
        <taxon>Hypsibioidea</taxon>
        <taxon>Ramazzottiidae</taxon>
        <taxon>Ramazzottius</taxon>
    </lineage>
</organism>
<dbReference type="PANTHER" id="PTHR20930:SF0">
    <property type="entry name" value="PROTEIN ILRUN"/>
    <property type="match status" value="1"/>
</dbReference>
<comment type="caution">
    <text evidence="3">The sequence shown here is derived from an EMBL/GenBank/DDBJ whole genome shotgun (WGS) entry which is preliminary data.</text>
</comment>
<dbReference type="Proteomes" id="UP000186922">
    <property type="component" value="Unassembled WGS sequence"/>
</dbReference>
<dbReference type="EMBL" id="BDGG01000001">
    <property type="protein sequence ID" value="GAU87290.1"/>
    <property type="molecule type" value="Genomic_DNA"/>
</dbReference>
<evidence type="ECO:0000313" key="3">
    <source>
        <dbReference type="EMBL" id="GAU87290.1"/>
    </source>
</evidence>
<feature type="domain" description="Nbr1 FW" evidence="2">
    <location>
        <begin position="80"/>
        <end position="178"/>
    </location>
</feature>
<dbReference type="InterPro" id="IPR039517">
    <property type="entry name" value="C6orf106_UBA-like"/>
</dbReference>
<feature type="compositionally biased region" description="Polar residues" evidence="1">
    <location>
        <begin position="210"/>
        <end position="220"/>
    </location>
</feature>
<dbReference type="Gene3D" id="2.60.40.10">
    <property type="entry name" value="Immunoglobulins"/>
    <property type="match status" value="1"/>
</dbReference>
<gene>
    <name evidence="3" type="primary">RvY_00169-1</name>
    <name evidence="3" type="synonym">RvY_00169.1</name>
    <name evidence="3" type="ORF">RvY_00169</name>
</gene>
<dbReference type="InterPro" id="IPR009060">
    <property type="entry name" value="UBA-like_sf"/>
</dbReference>
<dbReference type="Pfam" id="PF14555">
    <property type="entry name" value="UBA_4"/>
    <property type="match status" value="1"/>
</dbReference>
<dbReference type="GO" id="GO:0043130">
    <property type="term" value="F:ubiquitin binding"/>
    <property type="evidence" value="ECO:0007669"/>
    <property type="project" value="TreeGrafter"/>
</dbReference>
<dbReference type="STRING" id="947166.A0A1D1UFI2"/>
<protein>
    <recommendedName>
        <fullName evidence="2">Nbr1 FW domain-containing protein</fullName>
    </recommendedName>
</protein>
<dbReference type="PANTHER" id="PTHR20930">
    <property type="entry name" value="OVARIAN CARCINOMA ANTIGEN CA125-RELATED"/>
    <property type="match status" value="1"/>
</dbReference>